<comment type="caution">
    <text evidence="9">The sequence shown here is derived from an EMBL/GenBank/DDBJ whole genome shotgun (WGS) entry which is preliminary data.</text>
</comment>
<keyword evidence="4 7" id="KW-1133">Transmembrane helix</keyword>
<dbReference type="Pfam" id="PF06271">
    <property type="entry name" value="RDD"/>
    <property type="match status" value="1"/>
</dbReference>
<evidence type="ECO:0000259" key="8">
    <source>
        <dbReference type="Pfam" id="PF06271"/>
    </source>
</evidence>
<dbReference type="Proteomes" id="UP000715441">
    <property type="component" value="Unassembled WGS sequence"/>
</dbReference>
<evidence type="ECO:0000313" key="10">
    <source>
        <dbReference type="Proteomes" id="UP000715441"/>
    </source>
</evidence>
<accession>A0ABX1IXW2</accession>
<protein>
    <submittedName>
        <fullName evidence="9">RDD family protein</fullName>
    </submittedName>
</protein>
<comment type="subcellular location">
    <subcellularLocation>
        <location evidence="1">Cell membrane</location>
        <topology evidence="1">Multi-pass membrane protein</topology>
    </subcellularLocation>
</comment>
<evidence type="ECO:0000256" key="5">
    <source>
        <dbReference type="ARBA" id="ARBA00023136"/>
    </source>
</evidence>
<dbReference type="PANTHER" id="PTHR36115">
    <property type="entry name" value="PROLINE-RICH ANTIGEN HOMOLOG-RELATED"/>
    <property type="match status" value="1"/>
</dbReference>
<feature type="transmembrane region" description="Helical" evidence="7">
    <location>
        <begin position="101"/>
        <end position="121"/>
    </location>
</feature>
<dbReference type="InterPro" id="IPR010432">
    <property type="entry name" value="RDD"/>
</dbReference>
<feature type="region of interest" description="Disordered" evidence="6">
    <location>
        <begin position="148"/>
        <end position="174"/>
    </location>
</feature>
<dbReference type="InterPro" id="IPR051791">
    <property type="entry name" value="Pra-immunoreactive"/>
</dbReference>
<keyword evidence="5 7" id="KW-0472">Membrane</keyword>
<feature type="domain" description="RDD" evidence="8">
    <location>
        <begin position="9"/>
        <end position="133"/>
    </location>
</feature>
<organism evidence="9 10">
    <name type="scientific">Amycolatopsis acididurans</name>
    <dbReference type="NCBI Taxonomy" id="2724524"/>
    <lineage>
        <taxon>Bacteria</taxon>
        <taxon>Bacillati</taxon>
        <taxon>Actinomycetota</taxon>
        <taxon>Actinomycetes</taxon>
        <taxon>Pseudonocardiales</taxon>
        <taxon>Pseudonocardiaceae</taxon>
        <taxon>Amycolatopsis</taxon>
    </lineage>
</organism>
<reference evidence="9 10" key="1">
    <citation type="submission" date="2020-04" db="EMBL/GenBank/DDBJ databases">
        <title>Novel species.</title>
        <authorList>
            <person name="Teo W.F.A."/>
            <person name="Lipun K."/>
            <person name="Srisuk N."/>
            <person name="Duangmal K."/>
        </authorList>
    </citation>
    <scope>NUCLEOTIDE SEQUENCE [LARGE SCALE GENOMIC DNA]</scope>
    <source>
        <strain evidence="9 10">K13G38</strain>
    </source>
</reference>
<proteinExistence type="predicted"/>
<keyword evidence="2" id="KW-1003">Cell membrane</keyword>
<dbReference type="EMBL" id="JAAXLS010000002">
    <property type="protein sequence ID" value="NKQ52332.1"/>
    <property type="molecule type" value="Genomic_DNA"/>
</dbReference>
<evidence type="ECO:0000256" key="4">
    <source>
        <dbReference type="ARBA" id="ARBA00022989"/>
    </source>
</evidence>
<evidence type="ECO:0000256" key="2">
    <source>
        <dbReference type="ARBA" id="ARBA00022475"/>
    </source>
</evidence>
<keyword evidence="10" id="KW-1185">Reference proteome</keyword>
<evidence type="ECO:0000256" key="3">
    <source>
        <dbReference type="ARBA" id="ARBA00022692"/>
    </source>
</evidence>
<evidence type="ECO:0000256" key="7">
    <source>
        <dbReference type="SAM" id="Phobius"/>
    </source>
</evidence>
<keyword evidence="3 7" id="KW-0812">Transmembrane</keyword>
<feature type="transmembrane region" description="Helical" evidence="7">
    <location>
        <begin position="58"/>
        <end position="81"/>
    </location>
</feature>
<name>A0ABX1IXW2_9PSEU</name>
<evidence type="ECO:0000256" key="6">
    <source>
        <dbReference type="SAM" id="MobiDB-lite"/>
    </source>
</evidence>
<gene>
    <name evidence="9" type="ORF">HFP15_05505</name>
</gene>
<evidence type="ECO:0000313" key="9">
    <source>
        <dbReference type="EMBL" id="NKQ52332.1"/>
    </source>
</evidence>
<sequence>MKAYQGRPAGIVSRTVANVVDAGVVAVVLGVLYLAVLAVLFALDPVRFHPPVLGSGKIVPAGIGVAVLYLTVAWCGTGRTLGDQLLGLRVIDRHGRPPRVAVALVRAVTCVLFALGLLWVLAGARRRSVQDVLLRTSVIYDWNPHARPETSPVRHEVGPERRSQAEGTRKFRRR</sequence>
<dbReference type="RefSeq" id="WP_168512088.1">
    <property type="nucleotide sequence ID" value="NZ_JAAXLS010000002.1"/>
</dbReference>
<feature type="transmembrane region" description="Helical" evidence="7">
    <location>
        <begin position="22"/>
        <end position="46"/>
    </location>
</feature>
<evidence type="ECO:0000256" key="1">
    <source>
        <dbReference type="ARBA" id="ARBA00004651"/>
    </source>
</evidence>